<protein>
    <submittedName>
        <fullName evidence="2">Uncharacterized protein</fullName>
    </submittedName>
</protein>
<proteinExistence type="predicted"/>
<evidence type="ECO:0000313" key="3">
    <source>
        <dbReference type="Proteomes" id="UP000236291"/>
    </source>
</evidence>
<dbReference type="Proteomes" id="UP000236291">
    <property type="component" value="Unassembled WGS sequence"/>
</dbReference>
<dbReference type="AlphaFoldDB" id="A0A2K3KB30"/>
<accession>A0A2K3KB30</accession>
<feature type="non-terminal residue" evidence="2">
    <location>
        <position position="107"/>
    </location>
</feature>
<evidence type="ECO:0000256" key="1">
    <source>
        <dbReference type="SAM" id="MobiDB-lite"/>
    </source>
</evidence>
<sequence>MTAEHLGLGPTLPLFFYHFGLQRSCPRGEKAKGKGKLVKGAPTPDSKHGWVSLRQRKRLFDMYEESVRGFKAVFYGVRPMTLKRWQNLVRRVYCVDSEGQEVRDDQG</sequence>
<reference evidence="2 3" key="1">
    <citation type="journal article" date="2014" name="Am. J. Bot.">
        <title>Genome assembly and annotation for red clover (Trifolium pratense; Fabaceae).</title>
        <authorList>
            <person name="Istvanek J."/>
            <person name="Jaros M."/>
            <person name="Krenek A."/>
            <person name="Repkova J."/>
        </authorList>
    </citation>
    <scope>NUCLEOTIDE SEQUENCE [LARGE SCALE GENOMIC DNA]</scope>
    <source>
        <strain evidence="3">cv. Tatra</strain>
        <tissue evidence="2">Young leaves</tissue>
    </source>
</reference>
<dbReference type="EMBL" id="ASHM01155916">
    <property type="protein sequence ID" value="PNX63501.1"/>
    <property type="molecule type" value="Genomic_DNA"/>
</dbReference>
<comment type="caution">
    <text evidence="2">The sequence shown here is derived from an EMBL/GenBank/DDBJ whole genome shotgun (WGS) entry which is preliminary data.</text>
</comment>
<organism evidence="2 3">
    <name type="scientific">Trifolium pratense</name>
    <name type="common">Red clover</name>
    <dbReference type="NCBI Taxonomy" id="57577"/>
    <lineage>
        <taxon>Eukaryota</taxon>
        <taxon>Viridiplantae</taxon>
        <taxon>Streptophyta</taxon>
        <taxon>Embryophyta</taxon>
        <taxon>Tracheophyta</taxon>
        <taxon>Spermatophyta</taxon>
        <taxon>Magnoliopsida</taxon>
        <taxon>eudicotyledons</taxon>
        <taxon>Gunneridae</taxon>
        <taxon>Pentapetalae</taxon>
        <taxon>rosids</taxon>
        <taxon>fabids</taxon>
        <taxon>Fabales</taxon>
        <taxon>Fabaceae</taxon>
        <taxon>Papilionoideae</taxon>
        <taxon>50 kb inversion clade</taxon>
        <taxon>NPAAA clade</taxon>
        <taxon>Hologalegina</taxon>
        <taxon>IRL clade</taxon>
        <taxon>Trifolieae</taxon>
        <taxon>Trifolium</taxon>
    </lineage>
</organism>
<name>A0A2K3KB30_TRIPR</name>
<feature type="region of interest" description="Disordered" evidence="1">
    <location>
        <begin position="28"/>
        <end position="48"/>
    </location>
</feature>
<gene>
    <name evidence="2" type="ORF">L195_g061659</name>
</gene>
<evidence type="ECO:0000313" key="2">
    <source>
        <dbReference type="EMBL" id="PNX63501.1"/>
    </source>
</evidence>
<reference evidence="2 3" key="2">
    <citation type="journal article" date="2017" name="Front. Plant Sci.">
        <title>Gene Classification and Mining of Molecular Markers Useful in Red Clover (Trifolium pratense) Breeding.</title>
        <authorList>
            <person name="Istvanek J."/>
            <person name="Dluhosova J."/>
            <person name="Dluhos P."/>
            <person name="Patkova L."/>
            <person name="Nedelnik J."/>
            <person name="Repkova J."/>
        </authorList>
    </citation>
    <scope>NUCLEOTIDE SEQUENCE [LARGE SCALE GENOMIC DNA]</scope>
    <source>
        <strain evidence="3">cv. Tatra</strain>
        <tissue evidence="2">Young leaves</tissue>
    </source>
</reference>